<keyword evidence="1" id="KW-0812">Transmembrane</keyword>
<evidence type="ECO:0000256" key="1">
    <source>
        <dbReference type="SAM" id="Phobius"/>
    </source>
</evidence>
<dbReference type="InterPro" id="IPR043426">
    <property type="entry name" value="MltB-like"/>
</dbReference>
<accession>A0ABQ6VFE4</accession>
<gene>
    <name evidence="2" type="ORF">F8377_02835</name>
</gene>
<protein>
    <recommendedName>
        <fullName evidence="4">Transglycosylase SLT domain-containing protein</fullName>
    </recommendedName>
</protein>
<sequence length="278" mass="29355">MSKRRGQGLLVGSLVSIAAIVGVIALVGYLVAGVLGGQDWNRSQRLPIHDDVPPRAATPAPEMDLAAGGRTALQLHAWAQAGSEDLGIPVQALMAYGQGEVYARYNLPDCNLTWNTLAAIGFVETHHGAYNGKGYGHTELDDRGNVVGTSRGDGSGTIVGPQLNGDGFAEVGDTDDGTLDGDKDFDRAVGPMQFIPEAWRMYGADMGGGSPIRDYTGNPQNIDDAAVAAARLLCSHERDLSTPEGWTSAVRGYNQSNEYMLNVRDAAANYALGQRAHG</sequence>
<dbReference type="EMBL" id="WBZJ01000001">
    <property type="protein sequence ID" value="KAB3523105.1"/>
    <property type="molecule type" value="Genomic_DNA"/>
</dbReference>
<evidence type="ECO:0008006" key="4">
    <source>
        <dbReference type="Google" id="ProtNLM"/>
    </source>
</evidence>
<keyword evidence="1" id="KW-1133">Transmembrane helix</keyword>
<dbReference type="Gene3D" id="1.10.530.10">
    <property type="match status" value="1"/>
</dbReference>
<evidence type="ECO:0000313" key="3">
    <source>
        <dbReference type="Proteomes" id="UP000436181"/>
    </source>
</evidence>
<reference evidence="2 3" key="1">
    <citation type="submission" date="2019-10" db="EMBL/GenBank/DDBJ databases">
        <title>Corynebacterium sp novel species isolated from the respiratory tract of Marmot.</title>
        <authorList>
            <person name="Zhang G."/>
        </authorList>
    </citation>
    <scope>NUCLEOTIDE SEQUENCE [LARGE SCALE GENOMIC DNA]</scope>
    <source>
        <strain evidence="2 3">336</strain>
    </source>
</reference>
<evidence type="ECO:0000313" key="2">
    <source>
        <dbReference type="EMBL" id="KAB3523105.1"/>
    </source>
</evidence>
<proteinExistence type="predicted"/>
<feature type="transmembrane region" description="Helical" evidence="1">
    <location>
        <begin position="9"/>
        <end position="35"/>
    </location>
</feature>
<keyword evidence="3" id="KW-1185">Reference proteome</keyword>
<organism evidence="2 3">
    <name type="scientific">Corynebacterium zhongnanshanii</name>
    <dbReference type="NCBI Taxonomy" id="2768834"/>
    <lineage>
        <taxon>Bacteria</taxon>
        <taxon>Bacillati</taxon>
        <taxon>Actinomycetota</taxon>
        <taxon>Actinomycetes</taxon>
        <taxon>Mycobacteriales</taxon>
        <taxon>Corynebacteriaceae</taxon>
        <taxon>Corynebacterium</taxon>
    </lineage>
</organism>
<dbReference type="SUPFAM" id="SSF53955">
    <property type="entry name" value="Lysozyme-like"/>
    <property type="match status" value="1"/>
</dbReference>
<comment type="caution">
    <text evidence="2">The sequence shown here is derived from an EMBL/GenBank/DDBJ whole genome shotgun (WGS) entry which is preliminary data.</text>
</comment>
<dbReference type="PANTHER" id="PTHR30163:SF8">
    <property type="entry name" value="LYTIC MUREIN TRANSGLYCOSYLASE"/>
    <property type="match status" value="1"/>
</dbReference>
<dbReference type="PANTHER" id="PTHR30163">
    <property type="entry name" value="MEMBRANE-BOUND LYTIC MUREIN TRANSGLYCOSYLASE B"/>
    <property type="match status" value="1"/>
</dbReference>
<name>A0ABQ6VFE4_9CORY</name>
<dbReference type="Proteomes" id="UP000436181">
    <property type="component" value="Unassembled WGS sequence"/>
</dbReference>
<dbReference type="InterPro" id="IPR023346">
    <property type="entry name" value="Lysozyme-like_dom_sf"/>
</dbReference>
<keyword evidence="1" id="KW-0472">Membrane</keyword>
<dbReference type="RefSeq" id="WP_151844268.1">
    <property type="nucleotide sequence ID" value="NZ_WBZJ01000001.1"/>
</dbReference>